<dbReference type="AlphaFoldDB" id="A0A0K1RXU7"/>
<dbReference type="PATRIC" id="fig|1638788.3.peg.1559"/>
<dbReference type="RefSeq" id="WP_249264898.1">
    <property type="nucleotide sequence ID" value="NZ_CP011339.1"/>
</dbReference>
<proteinExistence type="predicted"/>
<sequence>MTKDVVKMKPLKEKILLEGKFKDASGYIYLSSDLYRVHHFYIQDNHQNIVYAVYVGWIHVEGLKNSVTEIIRQLCYVNDEAKNS</sequence>
<reference evidence="1 2" key="1">
    <citation type="journal article" date="2016" name="Stand. Genomic Sci.">
        <title>Complete genome sequence and genomic characterization of Microcystis panniformis FACHB 1757 by third-generation sequencing.</title>
        <authorList>
            <person name="Zhang J.Y."/>
            <person name="Guan R."/>
            <person name="Zhang H.J."/>
            <person name="Li H."/>
            <person name="Xiao P."/>
            <person name="Yu G.L."/>
            <person name="Du L."/>
            <person name="Cao D.M."/>
            <person name="Zhu B.C."/>
            <person name="Li R.H."/>
            <person name="Lu Z.H."/>
        </authorList>
    </citation>
    <scope>NUCLEOTIDE SEQUENCE [LARGE SCALE GENOMIC DNA]</scope>
    <source>
        <strain evidence="1 2">FACHB-1757</strain>
    </source>
</reference>
<dbReference type="KEGG" id="mpk:VL20_1559"/>
<evidence type="ECO:0000313" key="2">
    <source>
        <dbReference type="Proteomes" id="UP000068167"/>
    </source>
</evidence>
<protein>
    <submittedName>
        <fullName evidence="1">Uncharacterized protein</fullName>
    </submittedName>
</protein>
<organism evidence="1 2">
    <name type="scientific">Microcystis panniformis FACHB-1757</name>
    <dbReference type="NCBI Taxonomy" id="1638788"/>
    <lineage>
        <taxon>Bacteria</taxon>
        <taxon>Bacillati</taxon>
        <taxon>Cyanobacteriota</taxon>
        <taxon>Cyanophyceae</taxon>
        <taxon>Oscillatoriophycideae</taxon>
        <taxon>Chroococcales</taxon>
        <taxon>Microcystaceae</taxon>
        <taxon>Microcystis</taxon>
    </lineage>
</organism>
<accession>A0A0K1RXU7</accession>
<keyword evidence="2" id="KW-1185">Reference proteome</keyword>
<dbReference type="Proteomes" id="UP000068167">
    <property type="component" value="Chromosome"/>
</dbReference>
<evidence type="ECO:0000313" key="1">
    <source>
        <dbReference type="EMBL" id="AKV66717.1"/>
    </source>
</evidence>
<gene>
    <name evidence="1" type="ORF">VL20_1559</name>
</gene>
<dbReference type="EMBL" id="CP011339">
    <property type="protein sequence ID" value="AKV66717.1"/>
    <property type="molecule type" value="Genomic_DNA"/>
</dbReference>
<name>A0A0K1RXU7_9CHRO</name>